<feature type="transmembrane region" description="Helical" evidence="1">
    <location>
        <begin position="37"/>
        <end position="62"/>
    </location>
</feature>
<dbReference type="EMBL" id="MN739053">
    <property type="protein sequence ID" value="QHS86355.1"/>
    <property type="molecule type" value="Genomic_DNA"/>
</dbReference>
<protein>
    <submittedName>
        <fullName evidence="2">Uncharacterized protein</fullName>
    </submittedName>
</protein>
<feature type="transmembrane region" description="Helical" evidence="1">
    <location>
        <begin position="68"/>
        <end position="89"/>
    </location>
</feature>
<organism evidence="2">
    <name type="scientific">viral metagenome</name>
    <dbReference type="NCBI Taxonomy" id="1070528"/>
    <lineage>
        <taxon>unclassified sequences</taxon>
        <taxon>metagenomes</taxon>
        <taxon>organismal metagenomes</taxon>
    </lineage>
</organism>
<feature type="transmembrane region" description="Helical" evidence="1">
    <location>
        <begin position="6"/>
        <end position="25"/>
    </location>
</feature>
<evidence type="ECO:0000313" key="2">
    <source>
        <dbReference type="EMBL" id="QHS86355.1"/>
    </source>
</evidence>
<accession>A0A6C0B296</accession>
<evidence type="ECO:0000256" key="1">
    <source>
        <dbReference type="SAM" id="Phobius"/>
    </source>
</evidence>
<sequence>MMRMFFIFASFLFVYIYVSVFKQSYKSEKNDILNQRLFSLNFCGWNILHIIFNYLVCVFFKVKSLTEYLLVFAIGIIWFFVEQIVFMRYNKRINQNVRNDAKYVYSSISHPRYDDIIFNLIGILLYSATKQRLIAS</sequence>
<keyword evidence="1" id="KW-0472">Membrane</keyword>
<reference evidence="2" key="1">
    <citation type="journal article" date="2020" name="Nature">
        <title>Giant virus diversity and host interactions through global metagenomics.</title>
        <authorList>
            <person name="Schulz F."/>
            <person name="Roux S."/>
            <person name="Paez-Espino D."/>
            <person name="Jungbluth S."/>
            <person name="Walsh D.A."/>
            <person name="Denef V.J."/>
            <person name="McMahon K.D."/>
            <person name="Konstantinidis K.T."/>
            <person name="Eloe-Fadrosh E.A."/>
            <person name="Kyrpides N.C."/>
            <person name="Woyke T."/>
        </authorList>
    </citation>
    <scope>NUCLEOTIDE SEQUENCE</scope>
    <source>
        <strain evidence="2">GVMAG-M-3300009187-29</strain>
    </source>
</reference>
<keyword evidence="1" id="KW-1133">Transmembrane helix</keyword>
<dbReference type="AlphaFoldDB" id="A0A6C0B296"/>
<keyword evidence="1" id="KW-0812">Transmembrane</keyword>
<proteinExistence type="predicted"/>
<name>A0A6C0B296_9ZZZZ</name>